<sequence>MSRVPRLLVVSPIASHPADQGNAARIAALGAALMARGIRCEFLHFATEGAAPSAEAAMARFWHALHTEPGSAIGEPSLPGVWGIDDWCPESLVERLAALQRTRRYDAVLVNYVWLSRALEGAGDAFRILDTHDLFGGRDAVARDQGLDPSWFFTTIAKEGRGLARADLVLGIQAEEAAALARRGAREVMLLSHMPPLRFLDRPAGPPAGTAFGYFGSANPWNLAAVRALDAALAAAPDLPWLLAGRILRRADLRLASRPRLMPELRDVAGFYAAVDCVLNPLAGGTGLKVKTVEALAFGNPVLGTVDAFAGLPAEHPGHACADLPALLTLMRECRRSGAFRRELRQASRLLALRHAADVSAAQDVLAARLRALAA</sequence>
<dbReference type="Pfam" id="PF13692">
    <property type="entry name" value="Glyco_trans_1_4"/>
    <property type="match status" value="1"/>
</dbReference>
<gene>
    <name evidence="1" type="ORF">JMJ55_16075</name>
</gene>
<evidence type="ECO:0000313" key="2">
    <source>
        <dbReference type="Proteomes" id="UP000606490"/>
    </source>
</evidence>
<evidence type="ECO:0000313" key="1">
    <source>
        <dbReference type="EMBL" id="MBL6456856.1"/>
    </source>
</evidence>
<keyword evidence="2" id="KW-1185">Reference proteome</keyword>
<organism evidence="1 2">
    <name type="scientific">Belnapia mucosa</name>
    <dbReference type="NCBI Taxonomy" id="2804532"/>
    <lineage>
        <taxon>Bacteria</taxon>
        <taxon>Pseudomonadati</taxon>
        <taxon>Pseudomonadota</taxon>
        <taxon>Alphaproteobacteria</taxon>
        <taxon>Acetobacterales</taxon>
        <taxon>Roseomonadaceae</taxon>
        <taxon>Belnapia</taxon>
    </lineage>
</organism>
<dbReference type="SUPFAM" id="SSF53756">
    <property type="entry name" value="UDP-Glycosyltransferase/glycogen phosphorylase"/>
    <property type="match status" value="1"/>
</dbReference>
<dbReference type="RefSeq" id="WP_202826596.1">
    <property type="nucleotide sequence ID" value="NZ_JAEUXJ010000006.1"/>
</dbReference>
<dbReference type="Gene3D" id="3.40.50.2000">
    <property type="entry name" value="Glycogen Phosphorylase B"/>
    <property type="match status" value="1"/>
</dbReference>
<comment type="caution">
    <text evidence="1">The sequence shown here is derived from an EMBL/GenBank/DDBJ whole genome shotgun (WGS) entry which is preliminary data.</text>
</comment>
<name>A0ABS1V5C2_9PROT</name>
<dbReference type="Proteomes" id="UP000606490">
    <property type="component" value="Unassembled WGS sequence"/>
</dbReference>
<dbReference type="EMBL" id="JAEUXJ010000006">
    <property type="protein sequence ID" value="MBL6456856.1"/>
    <property type="molecule type" value="Genomic_DNA"/>
</dbReference>
<protein>
    <submittedName>
        <fullName evidence="1">Glycosyltransferase</fullName>
    </submittedName>
</protein>
<accession>A0ABS1V5C2</accession>
<proteinExistence type="predicted"/>
<reference evidence="1 2" key="1">
    <citation type="submission" date="2021-01" db="EMBL/GenBank/DDBJ databases">
        <title>Belnapia mucosa sp. nov. and Belnapia arida sp. nov., isolated from the Tabernas Desert (Almeria, Spain).</title>
        <authorList>
            <person name="Molina-Menor E."/>
            <person name="Vidal-Verdu A."/>
            <person name="Calonge A."/>
            <person name="Satari L."/>
            <person name="Pereto Magraner J."/>
            <person name="Porcar Miralles M."/>
        </authorList>
    </citation>
    <scope>NUCLEOTIDE SEQUENCE [LARGE SCALE GENOMIC DNA]</scope>
    <source>
        <strain evidence="1 2">T6</strain>
    </source>
</reference>